<dbReference type="AlphaFoldDB" id="A0A9W9RS11"/>
<feature type="region of interest" description="Disordered" evidence="1">
    <location>
        <begin position="15"/>
        <end position="70"/>
    </location>
</feature>
<comment type="caution">
    <text evidence="2">The sequence shown here is derived from an EMBL/GenBank/DDBJ whole genome shotgun (WGS) entry which is preliminary data.</text>
</comment>
<name>A0A9W9RS11_9EURO</name>
<evidence type="ECO:0000313" key="3">
    <source>
        <dbReference type="Proteomes" id="UP001147752"/>
    </source>
</evidence>
<feature type="compositionally biased region" description="Polar residues" evidence="1">
    <location>
        <begin position="25"/>
        <end position="35"/>
    </location>
</feature>
<dbReference type="RefSeq" id="XP_056576618.1">
    <property type="nucleotide sequence ID" value="XM_056725767.1"/>
</dbReference>
<reference evidence="2" key="1">
    <citation type="submission" date="2022-12" db="EMBL/GenBank/DDBJ databases">
        <authorList>
            <person name="Petersen C."/>
        </authorList>
    </citation>
    <scope>NUCLEOTIDE SEQUENCE</scope>
    <source>
        <strain evidence="2">IBT 3081</strain>
    </source>
</reference>
<evidence type="ECO:0000256" key="1">
    <source>
        <dbReference type="SAM" id="MobiDB-lite"/>
    </source>
</evidence>
<evidence type="ECO:0000313" key="2">
    <source>
        <dbReference type="EMBL" id="KAJ5365151.1"/>
    </source>
</evidence>
<feature type="compositionally biased region" description="Polar residues" evidence="1">
    <location>
        <begin position="53"/>
        <end position="65"/>
    </location>
</feature>
<dbReference type="Proteomes" id="UP001147752">
    <property type="component" value="Unassembled WGS sequence"/>
</dbReference>
<organism evidence="2 3">
    <name type="scientific">Penicillium concentricum</name>
    <dbReference type="NCBI Taxonomy" id="293559"/>
    <lineage>
        <taxon>Eukaryota</taxon>
        <taxon>Fungi</taxon>
        <taxon>Dikarya</taxon>
        <taxon>Ascomycota</taxon>
        <taxon>Pezizomycotina</taxon>
        <taxon>Eurotiomycetes</taxon>
        <taxon>Eurotiomycetidae</taxon>
        <taxon>Eurotiales</taxon>
        <taxon>Aspergillaceae</taxon>
        <taxon>Penicillium</taxon>
    </lineage>
</organism>
<gene>
    <name evidence="2" type="ORF">N7517_008037</name>
</gene>
<accession>A0A9W9RS11</accession>
<sequence length="277" mass="31806">MTYLANLQFQRILRGPQNKPFPRSETIQRSKQTYLSHDDHDSGPGSLAAPINRNDSLGTSVTRPASESDGPCQAEYYSSIIRRLAWLEHSRRTNEEPLTIDVVMAAEWETRLLKEQWFTRGRDIPKDGERLSSRCSSLMALTLLTECVVSPWGDIFHTTWPINSSPASPSGTRNLSAQQSTARFGRSIRDTFDRNFTCPVPKANCDQFLGIFRLGNEAKPRAMRWILRRWIRKLSATLVDMKRFVGPRGVMQRSEKQIDEDLHHRVEFFQGRVELVK</sequence>
<protein>
    <submittedName>
        <fullName evidence="2">Uncharacterized protein</fullName>
    </submittedName>
</protein>
<proteinExistence type="predicted"/>
<dbReference type="EMBL" id="JAPZBT010000003">
    <property type="protein sequence ID" value="KAJ5365151.1"/>
    <property type="molecule type" value="Genomic_DNA"/>
</dbReference>
<keyword evidence="3" id="KW-1185">Reference proteome</keyword>
<reference evidence="2" key="2">
    <citation type="journal article" date="2023" name="IMA Fungus">
        <title>Comparative genomic study of the Penicillium genus elucidates a diverse pangenome and 15 lateral gene transfer events.</title>
        <authorList>
            <person name="Petersen C."/>
            <person name="Sorensen T."/>
            <person name="Nielsen M.R."/>
            <person name="Sondergaard T.E."/>
            <person name="Sorensen J.L."/>
            <person name="Fitzpatrick D.A."/>
            <person name="Frisvad J.C."/>
            <person name="Nielsen K.L."/>
        </authorList>
    </citation>
    <scope>NUCLEOTIDE SEQUENCE</scope>
    <source>
        <strain evidence="2">IBT 3081</strain>
    </source>
</reference>
<dbReference type="GeneID" id="81464950"/>
<dbReference type="OrthoDB" id="5069333at2759"/>